<dbReference type="RefSeq" id="XP_011130430.1">
    <property type="nucleotide sequence ID" value="XM_011132128.1"/>
</dbReference>
<dbReference type="EMBL" id="AFNH02000556">
    <property type="protein sequence ID" value="EZG66897.1"/>
    <property type="molecule type" value="Genomic_DNA"/>
</dbReference>
<feature type="region of interest" description="Disordered" evidence="1">
    <location>
        <begin position="136"/>
        <end position="187"/>
    </location>
</feature>
<reference evidence="3" key="1">
    <citation type="submission" date="2013-12" db="EMBL/GenBank/DDBJ databases">
        <authorList>
            <person name="Omoto C.K."/>
            <person name="Sibley D."/>
            <person name="Venepally P."/>
            <person name="Hadjithomas M."/>
            <person name="Karamycheva S."/>
            <person name="Brunk B."/>
            <person name="Roos D."/>
            <person name="Caler E."/>
            <person name="Lorenzi H."/>
        </authorList>
    </citation>
    <scope>NUCLEOTIDE SEQUENCE</scope>
</reference>
<sequence length="187" mass="20649">MPPPVSAPLLSSFAACCSVPIYFVLCGGLDRLCHKGQRRCPWENTLPSPQHRLSPPELQRWYVVPSPYSLDPPPWLQAPADRLVRQPSSRPTFVRKPAPGATSATTPADVLRSRTGPLAGSACLDSDLIESIIYDVEGDQDQDVEQDQDQDVEQDQDQDVEQDKDQDVEQDKDRPSTLDPVGQDSAD</sequence>
<evidence type="ECO:0000256" key="1">
    <source>
        <dbReference type="SAM" id="MobiDB-lite"/>
    </source>
</evidence>
<keyword evidence="4" id="KW-1185">Reference proteome</keyword>
<keyword evidence="2" id="KW-1133">Transmembrane helix</keyword>
<dbReference type="GeneID" id="22912715"/>
<gene>
    <name evidence="3" type="ORF">GNI_074230</name>
</gene>
<evidence type="ECO:0000313" key="4">
    <source>
        <dbReference type="Proteomes" id="UP000019763"/>
    </source>
</evidence>
<protein>
    <submittedName>
        <fullName evidence="3">Transmembrane protein</fullName>
    </submittedName>
</protein>
<keyword evidence="2 3" id="KW-0812">Transmembrane</keyword>
<proteinExistence type="predicted"/>
<evidence type="ECO:0000313" key="3">
    <source>
        <dbReference type="EMBL" id="EZG66897.1"/>
    </source>
</evidence>
<keyword evidence="2" id="KW-0472">Membrane</keyword>
<feature type="compositionally biased region" description="Low complexity" evidence="1">
    <location>
        <begin position="97"/>
        <end position="108"/>
    </location>
</feature>
<feature type="region of interest" description="Disordered" evidence="1">
    <location>
        <begin position="90"/>
        <end position="113"/>
    </location>
</feature>
<feature type="compositionally biased region" description="Basic and acidic residues" evidence="1">
    <location>
        <begin position="161"/>
        <end position="176"/>
    </location>
</feature>
<dbReference type="Proteomes" id="UP000019763">
    <property type="component" value="Unassembled WGS sequence"/>
</dbReference>
<accession>A0A023B726</accession>
<dbReference type="AlphaFoldDB" id="A0A023B726"/>
<evidence type="ECO:0000256" key="2">
    <source>
        <dbReference type="SAM" id="Phobius"/>
    </source>
</evidence>
<organism evidence="3 4">
    <name type="scientific">Gregarina niphandrodes</name>
    <name type="common">Septate eugregarine</name>
    <dbReference type="NCBI Taxonomy" id="110365"/>
    <lineage>
        <taxon>Eukaryota</taxon>
        <taxon>Sar</taxon>
        <taxon>Alveolata</taxon>
        <taxon>Apicomplexa</taxon>
        <taxon>Conoidasida</taxon>
        <taxon>Gregarinasina</taxon>
        <taxon>Eugregarinorida</taxon>
        <taxon>Gregarinidae</taxon>
        <taxon>Gregarina</taxon>
    </lineage>
</organism>
<name>A0A023B726_GRENI</name>
<feature type="compositionally biased region" description="Acidic residues" evidence="1">
    <location>
        <begin position="136"/>
        <end position="160"/>
    </location>
</feature>
<comment type="caution">
    <text evidence="3">The sequence shown here is derived from an EMBL/GenBank/DDBJ whole genome shotgun (WGS) entry which is preliminary data.</text>
</comment>
<dbReference type="VEuPathDB" id="CryptoDB:GNI_074230"/>
<feature type="transmembrane region" description="Helical" evidence="2">
    <location>
        <begin position="6"/>
        <end position="29"/>
    </location>
</feature>